<protein>
    <submittedName>
        <fullName evidence="1">Uncharacterized protein</fullName>
    </submittedName>
</protein>
<proteinExistence type="predicted"/>
<dbReference type="EMBL" id="JAAOAO010000022">
    <property type="protein sequence ID" value="KAF5567480.1"/>
    <property type="molecule type" value="Genomic_DNA"/>
</dbReference>
<reference evidence="1 2" key="1">
    <citation type="submission" date="2020-05" db="EMBL/GenBank/DDBJ databases">
        <title>Identification and distribution of gene clusters putatively required for synthesis of sphingolipid metabolism inhibitors in phylogenetically diverse species of the filamentous fungus Fusarium.</title>
        <authorList>
            <person name="Kim H.-S."/>
            <person name="Busman M."/>
            <person name="Brown D.W."/>
            <person name="Divon H."/>
            <person name="Uhlig S."/>
            <person name="Proctor R.H."/>
        </authorList>
    </citation>
    <scope>NUCLEOTIDE SEQUENCE [LARGE SCALE GENOMIC DNA]</scope>
    <source>
        <strain evidence="1 2">NRRL 25196</strain>
    </source>
</reference>
<organism evidence="1 2">
    <name type="scientific">Fusarium napiforme</name>
    <dbReference type="NCBI Taxonomy" id="42672"/>
    <lineage>
        <taxon>Eukaryota</taxon>
        <taxon>Fungi</taxon>
        <taxon>Dikarya</taxon>
        <taxon>Ascomycota</taxon>
        <taxon>Pezizomycotina</taxon>
        <taxon>Sordariomycetes</taxon>
        <taxon>Hypocreomycetidae</taxon>
        <taxon>Hypocreales</taxon>
        <taxon>Nectriaceae</taxon>
        <taxon>Fusarium</taxon>
        <taxon>Fusarium fujikuroi species complex</taxon>
    </lineage>
</organism>
<evidence type="ECO:0000313" key="2">
    <source>
        <dbReference type="Proteomes" id="UP000574317"/>
    </source>
</evidence>
<sequence length="222" mass="24527">MLKTSFGRMFLNREKVNIENVTTFIASPYTLAPFSVLGTAECCLNIITSVGDDLVTTGMEQRAAGMGEYHDAEFPLRAVFTEVPFNLVDKLLGQLTSAPVRAYVAAEKAGRSFRMINPKHESIQDEPCWKLGGFGMCCASQSGQLLGANNDAEYIKALEESSFAYLMFVSAFLTKSIRHKQKMGGVDLLASQKSIYGETTQAARDDSGKRQVELWLETKQQQ</sequence>
<accession>A0A8H5K4C8</accession>
<keyword evidence="2" id="KW-1185">Reference proteome</keyword>
<name>A0A8H5K4C8_9HYPO</name>
<gene>
    <name evidence="1" type="ORF">FNAPI_649</name>
</gene>
<comment type="caution">
    <text evidence="1">The sequence shown here is derived from an EMBL/GenBank/DDBJ whole genome shotgun (WGS) entry which is preliminary data.</text>
</comment>
<evidence type="ECO:0000313" key="1">
    <source>
        <dbReference type="EMBL" id="KAF5567480.1"/>
    </source>
</evidence>
<dbReference type="Proteomes" id="UP000574317">
    <property type="component" value="Unassembled WGS sequence"/>
</dbReference>
<dbReference type="AlphaFoldDB" id="A0A8H5K4C8"/>